<dbReference type="STRING" id="1173022.Cri9333_2742"/>
<evidence type="ECO:0000256" key="1">
    <source>
        <dbReference type="SAM" id="MobiDB-lite"/>
    </source>
</evidence>
<evidence type="ECO:0000313" key="4">
    <source>
        <dbReference type="Proteomes" id="UP000010472"/>
    </source>
</evidence>
<dbReference type="PANTHER" id="PTHR41533:SF1">
    <property type="entry name" value="L,D-TRANSPEPTIDASE YCBB-RELATED"/>
    <property type="match status" value="1"/>
</dbReference>
<dbReference type="InterPro" id="IPR036365">
    <property type="entry name" value="PGBD-like_sf"/>
</dbReference>
<dbReference type="KEGG" id="cep:Cri9333_2742"/>
<name>K9VZQ9_9CYAN</name>
<dbReference type="InterPro" id="IPR052905">
    <property type="entry name" value="LD-transpeptidase_YkuD-like"/>
</dbReference>
<feature type="region of interest" description="Disordered" evidence="1">
    <location>
        <begin position="132"/>
        <end position="171"/>
    </location>
</feature>
<evidence type="ECO:0000313" key="3">
    <source>
        <dbReference type="EMBL" id="AFZ13593.1"/>
    </source>
</evidence>
<dbReference type="PATRIC" id="fig|1173022.3.peg.2975"/>
<dbReference type="SUPFAM" id="SSF47090">
    <property type="entry name" value="PGBD-like"/>
    <property type="match status" value="4"/>
</dbReference>
<dbReference type="OrthoDB" id="6197780at2"/>
<feature type="domain" description="Peptidoglycan binding-like" evidence="2">
    <location>
        <begin position="71"/>
        <end position="127"/>
    </location>
</feature>
<organism evidence="3 4">
    <name type="scientific">Crinalium epipsammum PCC 9333</name>
    <dbReference type="NCBI Taxonomy" id="1173022"/>
    <lineage>
        <taxon>Bacteria</taxon>
        <taxon>Bacillati</taxon>
        <taxon>Cyanobacteriota</taxon>
        <taxon>Cyanophyceae</taxon>
        <taxon>Gomontiellales</taxon>
        <taxon>Gomontiellaceae</taxon>
        <taxon>Crinalium</taxon>
    </lineage>
</organism>
<dbReference type="AlphaFoldDB" id="K9VZQ9"/>
<dbReference type="Gene3D" id="1.10.101.10">
    <property type="entry name" value="PGBD-like superfamily/PGBD"/>
    <property type="match status" value="4"/>
</dbReference>
<feature type="domain" description="Peptidoglycan binding-like" evidence="2">
    <location>
        <begin position="316"/>
        <end position="359"/>
    </location>
</feature>
<reference evidence="3 4" key="1">
    <citation type="submission" date="2012-06" db="EMBL/GenBank/DDBJ databases">
        <title>Finished chromosome of genome of Crinalium epipsammum PCC 9333.</title>
        <authorList>
            <consortium name="US DOE Joint Genome Institute"/>
            <person name="Gugger M."/>
            <person name="Coursin T."/>
            <person name="Rippka R."/>
            <person name="Tandeau De Marsac N."/>
            <person name="Huntemann M."/>
            <person name="Wei C.-L."/>
            <person name="Han J."/>
            <person name="Detter J.C."/>
            <person name="Han C."/>
            <person name="Tapia R."/>
            <person name="Davenport K."/>
            <person name="Daligault H."/>
            <person name="Erkkila T."/>
            <person name="Gu W."/>
            <person name="Munk A.C.C."/>
            <person name="Teshima H."/>
            <person name="Xu Y."/>
            <person name="Chain P."/>
            <person name="Chen A."/>
            <person name="Krypides N."/>
            <person name="Mavromatis K."/>
            <person name="Markowitz V."/>
            <person name="Szeto E."/>
            <person name="Ivanova N."/>
            <person name="Mikhailova N."/>
            <person name="Ovchinnikova G."/>
            <person name="Pagani I."/>
            <person name="Pati A."/>
            <person name="Goodwin L."/>
            <person name="Peters L."/>
            <person name="Pitluck S."/>
            <person name="Woyke T."/>
            <person name="Kerfeld C."/>
        </authorList>
    </citation>
    <scope>NUCLEOTIDE SEQUENCE [LARGE SCALE GENOMIC DNA]</scope>
    <source>
        <strain evidence="3 4">PCC 9333</strain>
    </source>
</reference>
<dbReference type="EMBL" id="CP003620">
    <property type="protein sequence ID" value="AFZ13593.1"/>
    <property type="molecule type" value="Genomic_DNA"/>
</dbReference>
<sequence length="367" mass="40022">MKFLADFFMKAYNADVHPSNVDVVENSNVFKPGNSQKVFSKTLMYLLSLAMGISFLGTAEAALAELKAGDRGSEVTTLQQRLKRLGYFNGQVNGNFNSATSSAVIRFQKAKGLTADGVVGDATAAALYKKQERKTTAASNSQRQAQRSRTTTQSRQAVTSTTNNDFLQPGDRGLEVRKLQQQLKQAGFYKDSIDGVFSASTEAAIKRFQQANNITVDGLAGTRTISLLQSATRQSARKPSTSVTKRPSVQQNQSKAQVQTLQQRLKQLGYYKGQINGSFNAETKDAVIRFQRKQGLVADGIPGVNTLSALENLTRRESIKALQVRLQQNGFYTGPIDGILSQQTQAAIGKAQNAYGLSANDVINQRF</sequence>
<feature type="domain" description="Peptidoglycan binding-like" evidence="2">
    <location>
        <begin position="173"/>
        <end position="228"/>
    </location>
</feature>
<proteinExistence type="predicted"/>
<dbReference type="PANTHER" id="PTHR41533">
    <property type="entry name" value="L,D-TRANSPEPTIDASE HI_1667-RELATED"/>
    <property type="match status" value="1"/>
</dbReference>
<dbReference type="eggNOG" id="COG3409">
    <property type="taxonomic scope" value="Bacteria"/>
</dbReference>
<dbReference type="Pfam" id="PF01471">
    <property type="entry name" value="PG_binding_1"/>
    <property type="match status" value="4"/>
</dbReference>
<dbReference type="Proteomes" id="UP000010472">
    <property type="component" value="Chromosome"/>
</dbReference>
<feature type="domain" description="Peptidoglycan binding-like" evidence="2">
    <location>
        <begin position="255"/>
        <end position="310"/>
    </location>
</feature>
<feature type="compositionally biased region" description="Low complexity" evidence="1">
    <location>
        <begin position="136"/>
        <end position="162"/>
    </location>
</feature>
<keyword evidence="4" id="KW-1185">Reference proteome</keyword>
<accession>K9VZQ9</accession>
<protein>
    <submittedName>
        <fullName evidence="3">Peptidoglycan-binding domain 1 protein</fullName>
    </submittedName>
</protein>
<feature type="region of interest" description="Disordered" evidence="1">
    <location>
        <begin position="230"/>
        <end position="254"/>
    </location>
</feature>
<gene>
    <name evidence="3" type="ORF">Cri9333_2742</name>
</gene>
<dbReference type="InterPro" id="IPR036366">
    <property type="entry name" value="PGBDSf"/>
</dbReference>
<dbReference type="InterPro" id="IPR002477">
    <property type="entry name" value="Peptidoglycan-bd-like"/>
</dbReference>
<evidence type="ECO:0000259" key="2">
    <source>
        <dbReference type="Pfam" id="PF01471"/>
    </source>
</evidence>
<dbReference type="HOGENOM" id="CLU_675846_0_0_3"/>